<keyword evidence="1" id="KW-0812">Transmembrane</keyword>
<keyword evidence="1" id="KW-0472">Membrane</keyword>
<proteinExistence type="predicted"/>
<dbReference type="AlphaFoldDB" id="A0A517VTE5"/>
<accession>A0A517VTE5</accession>
<evidence type="ECO:0000313" key="3">
    <source>
        <dbReference type="Proteomes" id="UP000318704"/>
    </source>
</evidence>
<protein>
    <submittedName>
        <fullName evidence="2">Uncharacterized protein</fullName>
    </submittedName>
</protein>
<dbReference type="EMBL" id="CP037920">
    <property type="protein sequence ID" value="QDT96284.1"/>
    <property type="molecule type" value="Genomic_DNA"/>
</dbReference>
<evidence type="ECO:0000256" key="1">
    <source>
        <dbReference type="SAM" id="Phobius"/>
    </source>
</evidence>
<keyword evidence="1" id="KW-1133">Transmembrane helix</keyword>
<evidence type="ECO:0000313" key="2">
    <source>
        <dbReference type="EMBL" id="QDT96284.1"/>
    </source>
</evidence>
<dbReference type="Proteomes" id="UP000318704">
    <property type="component" value="Chromosome"/>
</dbReference>
<dbReference type="KEGG" id="gaw:V144x_17380"/>
<reference evidence="2 3" key="1">
    <citation type="submission" date="2019-03" db="EMBL/GenBank/DDBJ databases">
        <title>Deep-cultivation of Planctomycetes and their phenomic and genomic characterization uncovers novel biology.</title>
        <authorList>
            <person name="Wiegand S."/>
            <person name="Jogler M."/>
            <person name="Boedeker C."/>
            <person name="Pinto D."/>
            <person name="Vollmers J."/>
            <person name="Rivas-Marin E."/>
            <person name="Kohn T."/>
            <person name="Peeters S.H."/>
            <person name="Heuer A."/>
            <person name="Rast P."/>
            <person name="Oberbeckmann S."/>
            <person name="Bunk B."/>
            <person name="Jeske O."/>
            <person name="Meyerdierks A."/>
            <person name="Storesund J.E."/>
            <person name="Kallscheuer N."/>
            <person name="Luecker S."/>
            <person name="Lage O.M."/>
            <person name="Pohl T."/>
            <person name="Merkel B.J."/>
            <person name="Hornburger P."/>
            <person name="Mueller R.-W."/>
            <person name="Bruemmer F."/>
            <person name="Labrenz M."/>
            <person name="Spormann A.M."/>
            <person name="Op den Camp H."/>
            <person name="Overmann J."/>
            <person name="Amann R."/>
            <person name="Jetten M.S.M."/>
            <person name="Mascher T."/>
            <person name="Medema M.H."/>
            <person name="Devos D.P."/>
            <person name="Kaster A.-K."/>
            <person name="Ovreas L."/>
            <person name="Rohde M."/>
            <person name="Galperin M.Y."/>
            <person name="Jogler C."/>
        </authorList>
    </citation>
    <scope>NUCLEOTIDE SEQUENCE [LARGE SCALE GENOMIC DNA]</scope>
    <source>
        <strain evidence="2 3">V144</strain>
    </source>
</reference>
<gene>
    <name evidence="2" type="ORF">V144x_17380</name>
</gene>
<sequence>MTRQLLLFEKTNEYYLSDSINMYIIFYWLNVYMWYYEIRPLLLSKCLELVNMIEGRNK</sequence>
<organism evidence="2 3">
    <name type="scientific">Gimesia aquarii</name>
    <dbReference type="NCBI Taxonomy" id="2527964"/>
    <lineage>
        <taxon>Bacteria</taxon>
        <taxon>Pseudomonadati</taxon>
        <taxon>Planctomycetota</taxon>
        <taxon>Planctomycetia</taxon>
        <taxon>Planctomycetales</taxon>
        <taxon>Planctomycetaceae</taxon>
        <taxon>Gimesia</taxon>
    </lineage>
</organism>
<feature type="transmembrane region" description="Helical" evidence="1">
    <location>
        <begin position="20"/>
        <end position="36"/>
    </location>
</feature>
<name>A0A517VTE5_9PLAN</name>